<feature type="compositionally biased region" description="Basic and acidic residues" evidence="1">
    <location>
        <begin position="136"/>
        <end position="145"/>
    </location>
</feature>
<accession>A0ABP3GSI9</accession>
<sequence>MATADTLLQLRPGPPQWAARLTPEGHDTLVYFPARQATRPAPRPAHETPETAREVELRPTAMEAVRLYLSLADDLRRPPAPGLTDAVQAAQRADSGSGWRLHLTGPQLDSVAYALWLETRARSAGPAHRLAQNYRSKYEPTSRSS</sequence>
<dbReference type="Pfam" id="PF19981">
    <property type="entry name" value="DUF6417"/>
    <property type="match status" value="1"/>
</dbReference>
<organism evidence="2 3">
    <name type="scientific">Streptomyces blastmyceticus</name>
    <dbReference type="NCBI Taxonomy" id="68180"/>
    <lineage>
        <taxon>Bacteria</taxon>
        <taxon>Bacillati</taxon>
        <taxon>Actinomycetota</taxon>
        <taxon>Actinomycetes</taxon>
        <taxon>Kitasatosporales</taxon>
        <taxon>Streptomycetaceae</taxon>
        <taxon>Streptomyces</taxon>
    </lineage>
</organism>
<evidence type="ECO:0000256" key="1">
    <source>
        <dbReference type="SAM" id="MobiDB-lite"/>
    </source>
</evidence>
<dbReference type="RefSeq" id="WP_344118452.1">
    <property type="nucleotide sequence ID" value="NZ_BAAABW010000017.1"/>
</dbReference>
<comment type="caution">
    <text evidence="2">The sequence shown here is derived from an EMBL/GenBank/DDBJ whole genome shotgun (WGS) entry which is preliminary data.</text>
</comment>
<evidence type="ECO:0000313" key="3">
    <source>
        <dbReference type="Proteomes" id="UP001500063"/>
    </source>
</evidence>
<proteinExistence type="predicted"/>
<protein>
    <submittedName>
        <fullName evidence="2">Uncharacterized protein</fullName>
    </submittedName>
</protein>
<dbReference type="InterPro" id="IPR046302">
    <property type="entry name" value="DUF6417"/>
</dbReference>
<feature type="region of interest" description="Disordered" evidence="1">
    <location>
        <begin position="78"/>
        <end position="99"/>
    </location>
</feature>
<gene>
    <name evidence="2" type="ORF">GCM10010319_32600</name>
</gene>
<dbReference type="Proteomes" id="UP001500063">
    <property type="component" value="Unassembled WGS sequence"/>
</dbReference>
<keyword evidence="3" id="KW-1185">Reference proteome</keyword>
<dbReference type="EMBL" id="BAAABW010000017">
    <property type="protein sequence ID" value="GAA0352955.1"/>
    <property type="molecule type" value="Genomic_DNA"/>
</dbReference>
<name>A0ABP3GSI9_9ACTN</name>
<feature type="region of interest" description="Disordered" evidence="1">
    <location>
        <begin position="125"/>
        <end position="145"/>
    </location>
</feature>
<reference evidence="3" key="1">
    <citation type="journal article" date="2019" name="Int. J. Syst. Evol. Microbiol.">
        <title>The Global Catalogue of Microorganisms (GCM) 10K type strain sequencing project: providing services to taxonomists for standard genome sequencing and annotation.</title>
        <authorList>
            <consortium name="The Broad Institute Genomics Platform"/>
            <consortium name="The Broad Institute Genome Sequencing Center for Infectious Disease"/>
            <person name="Wu L."/>
            <person name="Ma J."/>
        </authorList>
    </citation>
    <scope>NUCLEOTIDE SEQUENCE [LARGE SCALE GENOMIC DNA]</scope>
    <source>
        <strain evidence="3">JCM 4565</strain>
    </source>
</reference>
<evidence type="ECO:0000313" key="2">
    <source>
        <dbReference type="EMBL" id="GAA0352955.1"/>
    </source>
</evidence>